<dbReference type="OrthoDB" id="4232400at2759"/>
<dbReference type="EMBL" id="JAATWM020000041">
    <property type="protein sequence ID" value="KAF9871986.1"/>
    <property type="molecule type" value="Genomic_DNA"/>
</dbReference>
<name>A0A9P6I0X7_9PEZI</name>
<evidence type="ECO:0000259" key="1">
    <source>
        <dbReference type="Pfam" id="PF22936"/>
    </source>
</evidence>
<gene>
    <name evidence="2" type="ORF">CkaCkLH20_10618</name>
</gene>
<dbReference type="PANTHER" id="PTHR40628">
    <property type="entry name" value="CHROMO DOMAIN-CONTAINING PROTEIN"/>
    <property type="match status" value="1"/>
</dbReference>
<protein>
    <recommendedName>
        <fullName evidence="1">Retrovirus-related Pol polyprotein from transposon TNT 1-94-like beta-barrel domain-containing protein</fullName>
    </recommendedName>
</protein>
<dbReference type="AlphaFoldDB" id="A0A9P6I0X7"/>
<evidence type="ECO:0000313" key="2">
    <source>
        <dbReference type="EMBL" id="KAF9871986.1"/>
    </source>
</evidence>
<reference evidence="2" key="2">
    <citation type="submission" date="2020-11" db="EMBL/GenBank/DDBJ databases">
        <title>Whole genome sequencing of Colletotrichum sp.</title>
        <authorList>
            <person name="Li H."/>
        </authorList>
    </citation>
    <scope>NUCLEOTIDE SEQUENCE</scope>
    <source>
        <strain evidence="2">CkLH20</strain>
    </source>
</reference>
<sequence>MASGLSPDWVWSNTSNATACNDREWFDEYEPFESHTGTHFGPGPRVLGVGTVNLPVITSPDATGPKRHGILKLTNVIHVPDAVCNIISSHDFIESMPDGCGFTLGMGAPGTQGSVLGPDGESIAYFKGDHRLFALALSEPPVGPVTGPSRFRDDTHYAVNVEWPDSEFARFQAHMAQRRQDPTKQRYSAEEKQWLKTHFGGEYHFLRVYGLSIYKEEDRDEGAAIVRGMMANE</sequence>
<comment type="caution">
    <text evidence="2">The sequence shown here is derived from an EMBL/GenBank/DDBJ whole genome shotgun (WGS) entry which is preliminary data.</text>
</comment>
<dbReference type="PANTHER" id="PTHR40628:SF1">
    <property type="entry name" value="CHROMO DOMAIN-CONTAINING PROTEIN"/>
    <property type="match status" value="1"/>
</dbReference>
<reference evidence="2" key="1">
    <citation type="submission" date="2020-03" db="EMBL/GenBank/DDBJ databases">
        <authorList>
            <person name="He L."/>
        </authorList>
    </citation>
    <scope>NUCLEOTIDE SEQUENCE</scope>
    <source>
        <strain evidence="2">CkLH20</strain>
    </source>
</reference>
<keyword evidence="3" id="KW-1185">Reference proteome</keyword>
<dbReference type="Pfam" id="PF22936">
    <property type="entry name" value="Pol_BBD"/>
    <property type="match status" value="1"/>
</dbReference>
<dbReference type="GeneID" id="62166406"/>
<dbReference type="RefSeq" id="XP_038741447.1">
    <property type="nucleotide sequence ID" value="XM_038893332.1"/>
</dbReference>
<dbReference type="Proteomes" id="UP000781932">
    <property type="component" value="Unassembled WGS sequence"/>
</dbReference>
<evidence type="ECO:0000313" key="3">
    <source>
        <dbReference type="Proteomes" id="UP000781932"/>
    </source>
</evidence>
<organism evidence="2 3">
    <name type="scientific">Colletotrichum karsti</name>
    <dbReference type="NCBI Taxonomy" id="1095194"/>
    <lineage>
        <taxon>Eukaryota</taxon>
        <taxon>Fungi</taxon>
        <taxon>Dikarya</taxon>
        <taxon>Ascomycota</taxon>
        <taxon>Pezizomycotina</taxon>
        <taxon>Sordariomycetes</taxon>
        <taxon>Hypocreomycetidae</taxon>
        <taxon>Glomerellales</taxon>
        <taxon>Glomerellaceae</taxon>
        <taxon>Colletotrichum</taxon>
        <taxon>Colletotrichum boninense species complex</taxon>
    </lineage>
</organism>
<dbReference type="InterPro" id="IPR054722">
    <property type="entry name" value="PolX-like_BBD"/>
</dbReference>
<proteinExistence type="predicted"/>
<feature type="domain" description="Retrovirus-related Pol polyprotein from transposon TNT 1-94-like beta-barrel" evidence="1">
    <location>
        <begin position="11"/>
        <end position="91"/>
    </location>
</feature>
<accession>A0A9P6I0X7</accession>